<evidence type="ECO:0000256" key="1">
    <source>
        <dbReference type="ARBA" id="ARBA00005915"/>
    </source>
</evidence>
<dbReference type="Pfam" id="PF17768">
    <property type="entry name" value="RecJ_OB"/>
    <property type="match status" value="1"/>
</dbReference>
<dbReference type="KEGG" id="dak:DaAHT2_0800"/>
<keyword evidence="10" id="KW-1185">Reference proteome</keyword>
<dbReference type="InterPro" id="IPR003156">
    <property type="entry name" value="DHHA1_dom"/>
</dbReference>
<dbReference type="NCBIfam" id="TIGR00644">
    <property type="entry name" value="recJ"/>
    <property type="match status" value="1"/>
</dbReference>
<dbReference type="GO" id="GO:0003676">
    <property type="term" value="F:nucleic acid binding"/>
    <property type="evidence" value="ECO:0007669"/>
    <property type="project" value="InterPro"/>
</dbReference>
<dbReference type="OrthoDB" id="9809852at2"/>
<dbReference type="InParanoid" id="D6Z1S9"/>
<evidence type="ECO:0000313" key="10">
    <source>
        <dbReference type="Proteomes" id="UP000001508"/>
    </source>
</evidence>
<feature type="domain" description="DDH" evidence="6">
    <location>
        <begin position="87"/>
        <end position="248"/>
    </location>
</feature>
<dbReference type="FunCoup" id="D6Z1S9">
    <property type="interactions" value="355"/>
</dbReference>
<keyword evidence="4" id="KW-0378">Hydrolase</keyword>
<feature type="domain" description="DHHA1" evidence="7">
    <location>
        <begin position="374"/>
        <end position="467"/>
    </location>
</feature>
<proteinExistence type="inferred from homology"/>
<dbReference type="EMBL" id="CP001940">
    <property type="protein sequence ID" value="ADH85504.1"/>
    <property type="molecule type" value="Genomic_DNA"/>
</dbReference>
<reference evidence="10" key="1">
    <citation type="submission" date="2010-02" db="EMBL/GenBank/DDBJ databases">
        <title>Complete sequence of Desulfurivibrio alkaliphilus AHT2.</title>
        <authorList>
            <consortium name="US DOE Joint Genome Institute"/>
            <person name="Pitluck S."/>
            <person name="Chertkov O."/>
            <person name="Detter J.C."/>
            <person name="Han C."/>
            <person name="Tapia R."/>
            <person name="Larimer F."/>
            <person name="Land M."/>
            <person name="Hauser L."/>
            <person name="Kyrpides N."/>
            <person name="Mikhailova N."/>
            <person name="Sorokin D.Y."/>
            <person name="Muyzer G."/>
            <person name="Woyke T."/>
        </authorList>
    </citation>
    <scope>NUCLEOTIDE SEQUENCE [LARGE SCALE GENOMIC DNA]</scope>
    <source>
        <strain evidence="10">DSM 19089 / UNIQEM U267 / AHT2</strain>
    </source>
</reference>
<dbReference type="HOGENOM" id="CLU_009736_5_2_7"/>
<dbReference type="AlphaFoldDB" id="D6Z1S9"/>
<evidence type="ECO:0000259" key="8">
    <source>
        <dbReference type="Pfam" id="PF17768"/>
    </source>
</evidence>
<dbReference type="STRING" id="589865.DaAHT2_0800"/>
<accession>D6Z1S9</accession>
<dbReference type="RefSeq" id="WP_013163034.1">
    <property type="nucleotide sequence ID" value="NC_014216.1"/>
</dbReference>
<dbReference type="InterPro" id="IPR004610">
    <property type="entry name" value="RecJ"/>
</dbReference>
<dbReference type="GO" id="GO:0008409">
    <property type="term" value="F:5'-3' exonuclease activity"/>
    <property type="evidence" value="ECO:0007669"/>
    <property type="project" value="InterPro"/>
</dbReference>
<dbReference type="SUPFAM" id="SSF64182">
    <property type="entry name" value="DHH phosphoesterases"/>
    <property type="match status" value="1"/>
</dbReference>
<dbReference type="Gene3D" id="3.10.310.30">
    <property type="match status" value="1"/>
</dbReference>
<name>D6Z1S9_DESAT</name>
<comment type="similarity">
    <text evidence="1">Belongs to the RecJ family.</text>
</comment>
<evidence type="ECO:0000259" key="6">
    <source>
        <dbReference type="Pfam" id="PF01368"/>
    </source>
</evidence>
<dbReference type="eggNOG" id="COG0608">
    <property type="taxonomic scope" value="Bacteria"/>
</dbReference>
<evidence type="ECO:0000256" key="4">
    <source>
        <dbReference type="ARBA" id="ARBA00022801"/>
    </source>
</evidence>
<dbReference type="InterPro" id="IPR051673">
    <property type="entry name" value="SSDNA_exonuclease_RecJ"/>
</dbReference>
<evidence type="ECO:0000256" key="5">
    <source>
        <dbReference type="ARBA" id="ARBA00022839"/>
    </source>
</evidence>
<dbReference type="PANTHER" id="PTHR30255">
    <property type="entry name" value="SINGLE-STRANDED-DNA-SPECIFIC EXONUCLEASE RECJ"/>
    <property type="match status" value="1"/>
</dbReference>
<organism evidence="9 10">
    <name type="scientific">Desulfurivibrio alkaliphilus (strain DSM 19089 / UNIQEM U267 / AHT2)</name>
    <dbReference type="NCBI Taxonomy" id="589865"/>
    <lineage>
        <taxon>Bacteria</taxon>
        <taxon>Pseudomonadati</taxon>
        <taxon>Thermodesulfobacteriota</taxon>
        <taxon>Desulfobulbia</taxon>
        <taxon>Desulfobulbales</taxon>
        <taxon>Desulfobulbaceae</taxon>
        <taxon>Desulfurivibrio</taxon>
    </lineage>
</organism>
<gene>
    <name evidence="9" type="ordered locus">DaAHT2_0800</name>
</gene>
<evidence type="ECO:0000259" key="7">
    <source>
        <dbReference type="Pfam" id="PF02272"/>
    </source>
</evidence>
<dbReference type="Gene3D" id="3.90.1640.30">
    <property type="match status" value="1"/>
</dbReference>
<keyword evidence="5 9" id="KW-0269">Exonuclease</keyword>
<evidence type="ECO:0000256" key="3">
    <source>
        <dbReference type="ARBA" id="ARBA00022722"/>
    </source>
</evidence>
<dbReference type="GO" id="GO:0006310">
    <property type="term" value="P:DNA recombination"/>
    <property type="evidence" value="ECO:0007669"/>
    <property type="project" value="InterPro"/>
</dbReference>
<dbReference type="InterPro" id="IPR001667">
    <property type="entry name" value="DDH_dom"/>
</dbReference>
<dbReference type="Proteomes" id="UP000001508">
    <property type="component" value="Chromosome"/>
</dbReference>
<sequence>MKYQSAGGERKGERGQVDLSCCKSLALDLGLPEALVAVLLRRGHRDRAGIESFLRPNLADLPDPDLMLGMSRAVELIANSMGSRQPIVVYADYDVDGLSAGAVLYKFLENLNCRDLYYLLPHRGEDGYGVHAHLLAELRAKLGGNARPLLITVDCGIGDHQALIEARELGYTVIVTDHHRPEDTLPPAAAILNPHQAGCPFPCKNLAGVGVAFYLMMGLRRHLAGQGFFADQPPVNLKEYMDLVALGTVADMVALRGANRILVRAGLEVMQESRRPGLVALAVAAGIKPPKGEGSEKRAIYPEDISFSLAPRLNAAGRVATPETAFRLLITDNPAEAQALAAELEELNRWRRQLSDQVYRQAKERAAASEQQKMQVLVLADENWHTGVLGIAATRLQQDFNRPVILFGYESPNILRGSGRSFEGLDLLAMVDACSELLLGYGGHAAALGVTLDPGRLAEFQAQLNEAAGRIMAERQPEPTITVDWHFADGRIDAGLTTNYHLLEPFGPGNPEPLFQVKGPLAQAGVVGREQNHLRFRWQQKDFNLPGIAFNYGNSLKPSNPGPVELIFALRRNIYQGRVAWQLQAKSIKPTS</sequence>
<keyword evidence="3" id="KW-0540">Nuclease</keyword>
<protein>
    <recommendedName>
        <fullName evidence="2">Single-stranded-DNA-specific exonuclease RecJ</fullName>
    </recommendedName>
</protein>
<feature type="domain" description="RecJ OB" evidence="8">
    <location>
        <begin position="484"/>
        <end position="586"/>
    </location>
</feature>
<dbReference type="Pfam" id="PF02272">
    <property type="entry name" value="DHHA1"/>
    <property type="match status" value="1"/>
</dbReference>
<dbReference type="PANTHER" id="PTHR30255:SF2">
    <property type="entry name" value="SINGLE-STRANDED-DNA-SPECIFIC EXONUCLEASE RECJ"/>
    <property type="match status" value="1"/>
</dbReference>
<evidence type="ECO:0000256" key="2">
    <source>
        <dbReference type="ARBA" id="ARBA00019841"/>
    </source>
</evidence>
<dbReference type="Pfam" id="PF01368">
    <property type="entry name" value="DHH"/>
    <property type="match status" value="1"/>
</dbReference>
<evidence type="ECO:0000313" key="9">
    <source>
        <dbReference type="EMBL" id="ADH85504.1"/>
    </source>
</evidence>
<dbReference type="InterPro" id="IPR038763">
    <property type="entry name" value="DHH_sf"/>
</dbReference>
<dbReference type="InterPro" id="IPR041122">
    <property type="entry name" value="RecJ_OB"/>
</dbReference>
<dbReference type="GO" id="GO:0006281">
    <property type="term" value="P:DNA repair"/>
    <property type="evidence" value="ECO:0007669"/>
    <property type="project" value="InterPro"/>
</dbReference>